<comment type="cofactor">
    <cofactor evidence="9">
        <name>Mg(2+)</name>
        <dbReference type="ChEBI" id="CHEBI:18420"/>
    </cofactor>
</comment>
<dbReference type="EC" id="4.1.1.112" evidence="10"/>
<dbReference type="GO" id="GO:0008948">
    <property type="term" value="F:oxaloacetate decarboxylase activity"/>
    <property type="evidence" value="ECO:0007669"/>
    <property type="project" value="UniProtKB-EC"/>
</dbReference>
<organism evidence="11 12">
    <name type="scientific">Laribacter hongkongensis</name>
    <dbReference type="NCBI Taxonomy" id="168471"/>
    <lineage>
        <taxon>Bacteria</taxon>
        <taxon>Pseudomonadati</taxon>
        <taxon>Pseudomonadota</taxon>
        <taxon>Betaproteobacteria</taxon>
        <taxon>Neisseriales</taxon>
        <taxon>Aquaspirillaceae</taxon>
        <taxon>Laribacter</taxon>
    </lineage>
</organism>
<dbReference type="PANTHER" id="PTHR33254">
    <property type="entry name" value="4-HYDROXY-4-METHYL-2-OXOGLUTARATE ALDOLASE 3-RELATED"/>
    <property type="match status" value="1"/>
</dbReference>
<dbReference type="NCBIfam" id="NF006875">
    <property type="entry name" value="PRK09372.1"/>
    <property type="match status" value="1"/>
</dbReference>
<evidence type="ECO:0000256" key="9">
    <source>
        <dbReference type="PIRSR" id="PIRSR605493-1"/>
    </source>
</evidence>
<evidence type="ECO:0000256" key="8">
    <source>
        <dbReference type="ARBA" id="ARBA00047973"/>
    </source>
</evidence>
<dbReference type="OMA" id="CDAHEDQ"/>
<comment type="function">
    <text evidence="7 10">Catalyzes the aldol cleavage of 4-hydroxy-4-methyl-2-oxoglutarate (HMG) into 2 molecules of pyruvate. Also contains a secondary oxaloacetate (OAA) decarboxylase activity due to the common pyruvate enolate transition state formed following C-C bond cleavage in the retro-aldol and decarboxylation reactions.</text>
</comment>
<dbReference type="PANTHER" id="PTHR33254:SF4">
    <property type="entry name" value="4-HYDROXY-4-METHYL-2-OXOGLUTARATE ALDOLASE 3-RELATED"/>
    <property type="match status" value="1"/>
</dbReference>
<evidence type="ECO:0000256" key="5">
    <source>
        <dbReference type="ARBA" id="ARBA00022723"/>
    </source>
</evidence>
<dbReference type="AlphaFoldDB" id="A0A248LJ74"/>
<evidence type="ECO:0000256" key="7">
    <source>
        <dbReference type="ARBA" id="ARBA00025046"/>
    </source>
</evidence>
<comment type="subunit">
    <text evidence="4 10">Homotrimer.</text>
</comment>
<comment type="cofactor">
    <cofactor evidence="2 10">
        <name>a divalent metal cation</name>
        <dbReference type="ChEBI" id="CHEBI:60240"/>
    </cofactor>
</comment>
<dbReference type="Gene3D" id="3.50.30.40">
    <property type="entry name" value="Ribonuclease E inhibitor RraA/RraA-like"/>
    <property type="match status" value="1"/>
</dbReference>
<dbReference type="EC" id="4.1.3.17" evidence="10"/>
<dbReference type="GeneID" id="75109769"/>
<dbReference type="SMR" id="A0A248LJ74"/>
<dbReference type="GO" id="GO:0047443">
    <property type="term" value="F:4-hydroxy-4-methyl-2-oxoglutarate aldolase activity"/>
    <property type="evidence" value="ECO:0007669"/>
    <property type="project" value="UniProtKB-EC"/>
</dbReference>
<feature type="binding site" evidence="9">
    <location>
        <begin position="75"/>
        <end position="78"/>
    </location>
    <ligand>
        <name>substrate</name>
    </ligand>
</feature>
<sequence length="159" mass="16933">MDFLTADLCDEFSDRLQILAPGYASFGGHARFAGRIATLKVFEDNSRVREMLSEPGEGRVLVVDGGGSRRCALVGDQLGALAVRNGWAGIVVYGCIRDSVALGLLPLGVRALATHPLKSVKNGVGERELAVTFDGATFRPGDWLYADEDGVITSPDPLL</sequence>
<evidence type="ECO:0000256" key="6">
    <source>
        <dbReference type="ARBA" id="ARBA00023239"/>
    </source>
</evidence>
<feature type="binding site" evidence="9">
    <location>
        <position position="97"/>
    </location>
    <ligand>
        <name>substrate</name>
    </ligand>
</feature>
<name>A0A248LJ74_9NEIS</name>
<dbReference type="GO" id="GO:0008428">
    <property type="term" value="F:ribonuclease inhibitor activity"/>
    <property type="evidence" value="ECO:0007669"/>
    <property type="project" value="InterPro"/>
</dbReference>
<dbReference type="InterPro" id="IPR005493">
    <property type="entry name" value="RraA/RraA-like"/>
</dbReference>
<gene>
    <name evidence="11" type="primary">rraA</name>
    <name evidence="11" type="ORF">LHGZ1_1728</name>
</gene>
<comment type="similarity">
    <text evidence="3 10">Belongs to the class II aldolase/RraA-like family.</text>
</comment>
<comment type="catalytic activity">
    <reaction evidence="8 10">
        <text>oxaloacetate + H(+) = pyruvate + CO2</text>
        <dbReference type="Rhea" id="RHEA:15641"/>
        <dbReference type="ChEBI" id="CHEBI:15361"/>
        <dbReference type="ChEBI" id="CHEBI:15378"/>
        <dbReference type="ChEBI" id="CHEBI:16452"/>
        <dbReference type="ChEBI" id="CHEBI:16526"/>
        <dbReference type="EC" id="4.1.1.112"/>
    </reaction>
</comment>
<dbReference type="InterPro" id="IPR010203">
    <property type="entry name" value="RraA"/>
</dbReference>
<evidence type="ECO:0000256" key="3">
    <source>
        <dbReference type="ARBA" id="ARBA00008621"/>
    </source>
</evidence>
<keyword evidence="6 10" id="KW-0456">Lyase</keyword>
<comment type="catalytic activity">
    <reaction evidence="1 10">
        <text>4-hydroxy-4-methyl-2-oxoglutarate = 2 pyruvate</text>
        <dbReference type="Rhea" id="RHEA:22748"/>
        <dbReference type="ChEBI" id="CHEBI:15361"/>
        <dbReference type="ChEBI" id="CHEBI:58276"/>
        <dbReference type="EC" id="4.1.3.17"/>
    </reaction>
</comment>
<dbReference type="RefSeq" id="WP_012696947.1">
    <property type="nucleotide sequence ID" value="NZ_CP022115.1"/>
</dbReference>
<evidence type="ECO:0000256" key="2">
    <source>
        <dbReference type="ARBA" id="ARBA00001968"/>
    </source>
</evidence>
<dbReference type="NCBIfam" id="TIGR01935">
    <property type="entry name" value="NOT-MenG"/>
    <property type="match status" value="1"/>
</dbReference>
<dbReference type="Proteomes" id="UP000197424">
    <property type="component" value="Chromosome"/>
</dbReference>
<protein>
    <recommendedName>
        <fullName evidence="10">4-hydroxy-4-methyl-2-oxoglutarate aldolase</fullName>
        <shortName evidence="10">HMG aldolase</shortName>
        <ecNumber evidence="10">4.1.1.112</ecNumber>
        <ecNumber evidence="10">4.1.3.17</ecNumber>
    </recommendedName>
    <alternativeName>
        <fullName evidence="10">Oxaloacetate decarboxylase</fullName>
    </alternativeName>
</protein>
<evidence type="ECO:0000256" key="1">
    <source>
        <dbReference type="ARBA" id="ARBA00001342"/>
    </source>
</evidence>
<dbReference type="GO" id="GO:0051252">
    <property type="term" value="P:regulation of RNA metabolic process"/>
    <property type="evidence" value="ECO:0007669"/>
    <property type="project" value="InterPro"/>
</dbReference>
<keyword evidence="9" id="KW-0460">Magnesium</keyword>
<dbReference type="Pfam" id="PF03737">
    <property type="entry name" value="RraA-like"/>
    <property type="match status" value="1"/>
</dbReference>
<reference evidence="12" key="1">
    <citation type="submission" date="2017-06" db="EMBL/GenBank/DDBJ databases">
        <title>Whole genome sequence of Laribacter hongkongensis LHGZ1.</title>
        <authorList>
            <person name="Chen D."/>
            <person name="Wu H."/>
            <person name="Chen J."/>
        </authorList>
    </citation>
    <scope>NUCLEOTIDE SEQUENCE [LARGE SCALE GENOMIC DNA]</scope>
    <source>
        <strain evidence="12">LHGZ1</strain>
    </source>
</reference>
<dbReference type="SUPFAM" id="SSF89562">
    <property type="entry name" value="RraA-like"/>
    <property type="match status" value="1"/>
</dbReference>
<dbReference type="CDD" id="cd16841">
    <property type="entry name" value="RraA_family"/>
    <property type="match status" value="1"/>
</dbReference>
<dbReference type="GO" id="GO:0046872">
    <property type="term" value="F:metal ion binding"/>
    <property type="evidence" value="ECO:0007669"/>
    <property type="project" value="UniProtKB-KW"/>
</dbReference>
<dbReference type="EMBL" id="CP022115">
    <property type="protein sequence ID" value="ASJ24559.1"/>
    <property type="molecule type" value="Genomic_DNA"/>
</dbReference>
<keyword evidence="5 9" id="KW-0479">Metal-binding</keyword>
<evidence type="ECO:0000256" key="10">
    <source>
        <dbReference type="RuleBase" id="RU004338"/>
    </source>
</evidence>
<evidence type="ECO:0000313" key="12">
    <source>
        <dbReference type="Proteomes" id="UP000197424"/>
    </source>
</evidence>
<evidence type="ECO:0000256" key="4">
    <source>
        <dbReference type="ARBA" id="ARBA00011233"/>
    </source>
</evidence>
<proteinExistence type="inferred from homology"/>
<evidence type="ECO:0000313" key="11">
    <source>
        <dbReference type="EMBL" id="ASJ24559.1"/>
    </source>
</evidence>
<dbReference type="OrthoDB" id="943692at2"/>
<accession>A0A248LJ74</accession>
<feature type="binding site" evidence="9">
    <location>
        <position position="98"/>
    </location>
    <ligand>
        <name>Mg(2+)</name>
        <dbReference type="ChEBI" id="CHEBI:18420"/>
    </ligand>
</feature>
<dbReference type="InterPro" id="IPR036704">
    <property type="entry name" value="RraA/RraA-like_sf"/>
</dbReference>